<dbReference type="PANTHER" id="PTHR47806">
    <property type="entry name" value="50S RIBOSOMAL PROTEIN L3 GLUTAMINE METHYLTRANSFERASE"/>
    <property type="match status" value="1"/>
</dbReference>
<organism evidence="5 6">
    <name type="scientific">Blochmanniella floridana</name>
    <dbReference type="NCBI Taxonomy" id="203907"/>
    <lineage>
        <taxon>Bacteria</taxon>
        <taxon>Pseudomonadati</taxon>
        <taxon>Pseudomonadota</taxon>
        <taxon>Gammaproteobacteria</taxon>
        <taxon>Enterobacterales</taxon>
        <taxon>Enterobacteriaceae</taxon>
        <taxon>ant endosymbionts</taxon>
        <taxon>Candidatus Blochmanniella</taxon>
    </lineage>
</organism>
<keyword evidence="6" id="KW-1185">Reference proteome</keyword>
<protein>
    <submittedName>
        <fullName evidence="5">Predicted rRNA or tRNA methylase</fullName>
        <ecNumber evidence="5">2.1.1.72</ecNumber>
    </submittedName>
</protein>
<keyword evidence="1 5" id="KW-0489">Methyltransferase</keyword>
<dbReference type="GO" id="GO:0032259">
    <property type="term" value="P:methylation"/>
    <property type="evidence" value="ECO:0007669"/>
    <property type="project" value="UniProtKB-KW"/>
</dbReference>
<dbReference type="GO" id="GO:0009007">
    <property type="term" value="F:site-specific DNA-methyltransferase (adenine-specific) activity"/>
    <property type="evidence" value="ECO:0007669"/>
    <property type="project" value="UniProtKB-EC"/>
</dbReference>
<reference evidence="5 6" key="1">
    <citation type="journal article" date="2003" name="Proc. Natl. Acad. Sci. U.S.A.">
        <title>The genome sequence of Blochmannia floridanus: comparative analysis of reduced genomes.</title>
        <authorList>
            <person name="Gil R."/>
            <person name="Silva F.J."/>
            <person name="Zientz E."/>
            <person name="Delmotte F."/>
            <person name="Gonzalez-Candelas F."/>
            <person name="Latorre A."/>
            <person name="Rausell C."/>
            <person name="Kramerbeek J."/>
            <person name="Gadau J."/>
            <person name="Hoelldobler B."/>
            <person name="van Ham R.C.H.J."/>
            <person name="Gross R."/>
            <person name="Moya A."/>
        </authorList>
    </citation>
    <scope>NUCLEOTIDE SEQUENCE [LARGE SCALE GENOMIC DNA]</scope>
</reference>
<evidence type="ECO:0000256" key="2">
    <source>
        <dbReference type="ARBA" id="ARBA00022679"/>
    </source>
</evidence>
<sequence>MPKTKMCTILDLLRWGSSRFNAAQLTYGHGTDNFWDEALHLILPSLYLPLNIPTKIYHAKLSMKERSLIMKLINLRIQKHIPVPYLTNKAWFCGLEFYVDNRVFIPRSPIGELILSNFHNLLSTPPKYVLDLCTGSGCIAIAIATIYPKSKIDASDISIHALKVAEHNIQLHNLAHQILPIHSDLFNNIPLIKYDLIITNPPYVSNIVMRKLPKEFLHEPTLALSANSNGLEIIHRILINITNYLNTNGILICETGISKNSVIQYYPNTPFHWFNFNHKDGGVFALTYKQLLSFRNKNYIIKE</sequence>
<dbReference type="GO" id="GO:0003676">
    <property type="term" value="F:nucleic acid binding"/>
    <property type="evidence" value="ECO:0007669"/>
    <property type="project" value="InterPro"/>
</dbReference>
<accession>Q7VRU7</accession>
<dbReference type="SUPFAM" id="SSF53335">
    <property type="entry name" value="S-adenosyl-L-methionine-dependent methyltransferases"/>
    <property type="match status" value="1"/>
</dbReference>
<dbReference type="EMBL" id="BX248583">
    <property type="protein sequence ID" value="CAD83188.1"/>
    <property type="molecule type" value="Genomic_DNA"/>
</dbReference>
<proteinExistence type="predicted"/>
<dbReference type="Pfam" id="PF05175">
    <property type="entry name" value="MTS"/>
    <property type="match status" value="1"/>
</dbReference>
<evidence type="ECO:0000256" key="1">
    <source>
        <dbReference type="ARBA" id="ARBA00022603"/>
    </source>
</evidence>
<keyword evidence="3" id="KW-0949">S-adenosyl-L-methionine</keyword>
<dbReference type="OrthoDB" id="9800643at2"/>
<dbReference type="Proteomes" id="UP000002192">
    <property type="component" value="Chromosome"/>
</dbReference>
<gene>
    <name evidence="5" type="primary">yfcB</name>
    <name evidence="5" type="ordered locus">Bfl499</name>
</gene>
<dbReference type="InterPro" id="IPR004556">
    <property type="entry name" value="HemK-like"/>
</dbReference>
<dbReference type="PANTHER" id="PTHR47806:SF1">
    <property type="entry name" value="RIBOSOMAL PROTEIN UL3 GLUTAMINE METHYLTRANSFERASE"/>
    <property type="match status" value="1"/>
</dbReference>
<dbReference type="eggNOG" id="COG2890">
    <property type="taxonomic scope" value="Bacteria"/>
</dbReference>
<dbReference type="KEGG" id="bfl:Bfl499"/>
<dbReference type="EC" id="2.1.1.72" evidence="5"/>
<dbReference type="Gene3D" id="3.40.50.150">
    <property type="entry name" value="Vaccinia Virus protein VP39"/>
    <property type="match status" value="1"/>
</dbReference>
<dbReference type="PROSITE" id="PS00092">
    <property type="entry name" value="N6_MTASE"/>
    <property type="match status" value="1"/>
</dbReference>
<dbReference type="HOGENOM" id="CLU_018398_5_1_6"/>
<keyword evidence="2 5" id="KW-0808">Transferase</keyword>
<dbReference type="NCBIfam" id="TIGR00536">
    <property type="entry name" value="hemK_fam"/>
    <property type="match status" value="1"/>
</dbReference>
<evidence type="ECO:0000313" key="6">
    <source>
        <dbReference type="Proteomes" id="UP000002192"/>
    </source>
</evidence>
<dbReference type="STRING" id="203907.Bfl499"/>
<dbReference type="AlphaFoldDB" id="Q7VRU7"/>
<dbReference type="InterPro" id="IPR002052">
    <property type="entry name" value="DNA_methylase_N6_adenine_CS"/>
</dbReference>
<evidence type="ECO:0000259" key="4">
    <source>
        <dbReference type="Pfam" id="PF05175"/>
    </source>
</evidence>
<dbReference type="GO" id="GO:0036009">
    <property type="term" value="F:protein-glutamine N-methyltransferase activity"/>
    <property type="evidence" value="ECO:0007669"/>
    <property type="project" value="InterPro"/>
</dbReference>
<evidence type="ECO:0000256" key="3">
    <source>
        <dbReference type="ARBA" id="ARBA00022691"/>
    </source>
</evidence>
<dbReference type="InterPro" id="IPR029063">
    <property type="entry name" value="SAM-dependent_MTases_sf"/>
</dbReference>
<dbReference type="GO" id="GO:0005829">
    <property type="term" value="C:cytosol"/>
    <property type="evidence" value="ECO:0007669"/>
    <property type="project" value="TreeGrafter"/>
</dbReference>
<dbReference type="InterPro" id="IPR017127">
    <property type="entry name" value="Ribosome_uL3_MTase"/>
</dbReference>
<dbReference type="InterPro" id="IPR007848">
    <property type="entry name" value="Small_mtfrase_dom"/>
</dbReference>
<dbReference type="PIRSF" id="PIRSF037167">
    <property type="entry name" value="Mtase_YfcB_prd"/>
    <property type="match status" value="1"/>
</dbReference>
<name>Q7VRU7_BLOFL</name>
<feature type="domain" description="Methyltransferase small" evidence="4">
    <location>
        <begin position="114"/>
        <end position="221"/>
    </location>
</feature>
<evidence type="ECO:0000313" key="5">
    <source>
        <dbReference type="EMBL" id="CAD83188.1"/>
    </source>
</evidence>
<dbReference type="CDD" id="cd02440">
    <property type="entry name" value="AdoMet_MTases"/>
    <property type="match status" value="1"/>
</dbReference>
<dbReference type="NCBIfam" id="TIGR03533">
    <property type="entry name" value="L3_gln_methyl"/>
    <property type="match status" value="1"/>
</dbReference>